<name>A0ACB8RMG7_9AGAM</name>
<gene>
    <name evidence="1" type="ORF">FA95DRAFT_1583630</name>
</gene>
<evidence type="ECO:0000313" key="2">
    <source>
        <dbReference type="Proteomes" id="UP000814033"/>
    </source>
</evidence>
<dbReference type="EMBL" id="MU275970">
    <property type="protein sequence ID" value="KAI0044836.1"/>
    <property type="molecule type" value="Genomic_DNA"/>
</dbReference>
<dbReference type="Proteomes" id="UP000814033">
    <property type="component" value="Unassembled WGS sequence"/>
</dbReference>
<organism evidence="1 2">
    <name type="scientific">Auriscalpium vulgare</name>
    <dbReference type="NCBI Taxonomy" id="40419"/>
    <lineage>
        <taxon>Eukaryota</taxon>
        <taxon>Fungi</taxon>
        <taxon>Dikarya</taxon>
        <taxon>Basidiomycota</taxon>
        <taxon>Agaricomycotina</taxon>
        <taxon>Agaricomycetes</taxon>
        <taxon>Russulales</taxon>
        <taxon>Auriscalpiaceae</taxon>
        <taxon>Auriscalpium</taxon>
    </lineage>
</organism>
<comment type="caution">
    <text evidence="1">The sequence shown here is derived from an EMBL/GenBank/DDBJ whole genome shotgun (WGS) entry which is preliminary data.</text>
</comment>
<evidence type="ECO:0000313" key="1">
    <source>
        <dbReference type="EMBL" id="KAI0044836.1"/>
    </source>
</evidence>
<keyword evidence="2" id="KW-1185">Reference proteome</keyword>
<reference evidence="1" key="1">
    <citation type="submission" date="2021-02" db="EMBL/GenBank/DDBJ databases">
        <authorList>
            <consortium name="DOE Joint Genome Institute"/>
            <person name="Ahrendt S."/>
            <person name="Looney B.P."/>
            <person name="Miyauchi S."/>
            <person name="Morin E."/>
            <person name="Drula E."/>
            <person name="Courty P.E."/>
            <person name="Chicoki N."/>
            <person name="Fauchery L."/>
            <person name="Kohler A."/>
            <person name="Kuo A."/>
            <person name="Labutti K."/>
            <person name="Pangilinan J."/>
            <person name="Lipzen A."/>
            <person name="Riley R."/>
            <person name="Andreopoulos W."/>
            <person name="He G."/>
            <person name="Johnson J."/>
            <person name="Barry K.W."/>
            <person name="Grigoriev I.V."/>
            <person name="Nagy L."/>
            <person name="Hibbett D."/>
            <person name="Henrissat B."/>
            <person name="Matheny P.B."/>
            <person name="Labbe J."/>
            <person name="Martin F."/>
        </authorList>
    </citation>
    <scope>NUCLEOTIDE SEQUENCE</scope>
    <source>
        <strain evidence="1">FP105234-sp</strain>
    </source>
</reference>
<protein>
    <submittedName>
        <fullName evidence="1">Uncharacterized protein</fullName>
    </submittedName>
</protein>
<accession>A0ACB8RMG7</accession>
<reference evidence="1" key="2">
    <citation type="journal article" date="2022" name="New Phytol.">
        <title>Evolutionary transition to the ectomycorrhizal habit in the genomes of a hyperdiverse lineage of mushroom-forming fungi.</title>
        <authorList>
            <person name="Looney B."/>
            <person name="Miyauchi S."/>
            <person name="Morin E."/>
            <person name="Drula E."/>
            <person name="Courty P.E."/>
            <person name="Kohler A."/>
            <person name="Kuo A."/>
            <person name="LaButti K."/>
            <person name="Pangilinan J."/>
            <person name="Lipzen A."/>
            <person name="Riley R."/>
            <person name="Andreopoulos W."/>
            <person name="He G."/>
            <person name="Johnson J."/>
            <person name="Nolan M."/>
            <person name="Tritt A."/>
            <person name="Barry K.W."/>
            <person name="Grigoriev I.V."/>
            <person name="Nagy L.G."/>
            <person name="Hibbett D."/>
            <person name="Henrissat B."/>
            <person name="Matheny P.B."/>
            <person name="Labbe J."/>
            <person name="Martin F.M."/>
        </authorList>
    </citation>
    <scope>NUCLEOTIDE SEQUENCE</scope>
    <source>
        <strain evidence="1">FP105234-sp</strain>
    </source>
</reference>
<proteinExistence type="predicted"/>
<sequence length="337" mass="37761">MTRTGTVSSVNLNIDELLSRPNFSPIQRVSSTDAGLEGNIRSYENAGVPLIIEDLHKGPAWPSGMFHIQWFKQHANQELSVRNVHDGTDRVISLAEFVSRSQAANPSASQEETERLYAKDIQCPEDWRDWLSTGGTIPEMLCPEGSNDIMKYLPQSVRVETLMCYLGIGDTFTACHKDLCASSGHNLMCYTEEGASSFWFMTKSNDAPAVARHFQHLGHEIDWESHTITLEELAKAPFQVFVAEQKVGDFVLVPPRSCHQVVNRGGLTLKMSWSRMTVKGAAVALRHELPIYRRVCRPEVYRIKSTIHHTLLHHTGQLEARRGAASQLGVPKDTDPR</sequence>